<comment type="caution">
    <text evidence="2">The sequence shown here is derived from an EMBL/GenBank/DDBJ whole genome shotgun (WGS) entry which is preliminary data.</text>
</comment>
<feature type="region of interest" description="Disordered" evidence="1">
    <location>
        <begin position="79"/>
        <end position="98"/>
    </location>
</feature>
<reference evidence="2" key="1">
    <citation type="journal article" date="2021" name="bioRxiv">
        <title>Whole Genome Assembly and Annotation of Northern Wild Rice, Zizania palustris L., Supports a Whole Genome Duplication in the Zizania Genus.</title>
        <authorList>
            <person name="Haas M."/>
            <person name="Kono T."/>
            <person name="Macchietto M."/>
            <person name="Millas R."/>
            <person name="McGilp L."/>
            <person name="Shao M."/>
            <person name="Duquette J."/>
            <person name="Hirsch C.N."/>
            <person name="Kimball J."/>
        </authorList>
    </citation>
    <scope>NUCLEOTIDE SEQUENCE</scope>
    <source>
        <tissue evidence="2">Fresh leaf tissue</tissue>
    </source>
</reference>
<proteinExistence type="predicted"/>
<evidence type="ECO:0000256" key="1">
    <source>
        <dbReference type="SAM" id="MobiDB-lite"/>
    </source>
</evidence>
<organism evidence="2 3">
    <name type="scientific">Zizania palustris</name>
    <name type="common">Northern wild rice</name>
    <dbReference type="NCBI Taxonomy" id="103762"/>
    <lineage>
        <taxon>Eukaryota</taxon>
        <taxon>Viridiplantae</taxon>
        <taxon>Streptophyta</taxon>
        <taxon>Embryophyta</taxon>
        <taxon>Tracheophyta</taxon>
        <taxon>Spermatophyta</taxon>
        <taxon>Magnoliopsida</taxon>
        <taxon>Liliopsida</taxon>
        <taxon>Poales</taxon>
        <taxon>Poaceae</taxon>
        <taxon>BOP clade</taxon>
        <taxon>Oryzoideae</taxon>
        <taxon>Oryzeae</taxon>
        <taxon>Zizaniinae</taxon>
        <taxon>Zizania</taxon>
    </lineage>
</organism>
<feature type="compositionally biased region" description="Basic and acidic residues" evidence="1">
    <location>
        <begin position="86"/>
        <end position="98"/>
    </location>
</feature>
<reference evidence="2" key="2">
    <citation type="submission" date="2021-02" db="EMBL/GenBank/DDBJ databases">
        <authorList>
            <person name="Kimball J.A."/>
            <person name="Haas M.W."/>
            <person name="Macchietto M."/>
            <person name="Kono T."/>
            <person name="Duquette J."/>
            <person name="Shao M."/>
        </authorList>
    </citation>
    <scope>NUCLEOTIDE SEQUENCE</scope>
    <source>
        <tissue evidence="2">Fresh leaf tissue</tissue>
    </source>
</reference>
<protein>
    <recommendedName>
        <fullName evidence="4">NAC domain-containing protein</fullName>
    </recommendedName>
</protein>
<accession>A0A8J5RSC0</accession>
<dbReference type="AlphaFoldDB" id="A0A8J5RSC0"/>
<dbReference type="Proteomes" id="UP000729402">
    <property type="component" value="Unassembled WGS sequence"/>
</dbReference>
<name>A0A8J5RSC0_ZIZPA</name>
<evidence type="ECO:0008006" key="4">
    <source>
        <dbReference type="Google" id="ProtNLM"/>
    </source>
</evidence>
<dbReference type="EMBL" id="JAAALK010000289">
    <property type="protein sequence ID" value="KAG8049570.1"/>
    <property type="molecule type" value="Genomic_DNA"/>
</dbReference>
<evidence type="ECO:0000313" key="3">
    <source>
        <dbReference type="Proteomes" id="UP000729402"/>
    </source>
</evidence>
<gene>
    <name evidence="2" type="ORF">GUJ93_ZPchr0009g224</name>
</gene>
<evidence type="ECO:0000313" key="2">
    <source>
        <dbReference type="EMBL" id="KAG8049570.1"/>
    </source>
</evidence>
<sequence>MEEFTSNLPAASNNEGVKVICKVYLTPRDRQATKRAPLHWPENHEVGCSNADGGGGEMSEAMTIPTDYGLNPVYNGGYDGVASNGEEERRQETNVLESKRPRLDQPEHQLLPETGCSNAVAGVTAADSGMTEATIPACYLLTFTADDDITISESAYDGGPDYVPTMSTEEEIEVLAPPAISESTTASSKIWYDQTYGIEAAPDHAGTWTQPNQTEDETMNEFDHGAMTWTGNRLSQNTREFVNSFLNKQTTSMILANRTLLAYHNHKCLLKII</sequence>
<keyword evidence="3" id="KW-1185">Reference proteome</keyword>